<evidence type="ECO:0000313" key="3">
    <source>
        <dbReference type="EMBL" id="MFL9842856.1"/>
    </source>
</evidence>
<gene>
    <name evidence="3" type="ORF">ABS766_00360</name>
</gene>
<feature type="compositionally biased region" description="Basic residues" evidence="1">
    <location>
        <begin position="89"/>
        <end position="98"/>
    </location>
</feature>
<proteinExistence type="predicted"/>
<sequence length="98" mass="10843">MKKMILLAAMLTVVLAQAQTDTKSKTDKTSATQPEVIKDAKKETQAPDNIIDETGNDKVAPTPYNKDAAKDEHVKSYPDSDRVKDTVVKKRTIKARKS</sequence>
<feature type="compositionally biased region" description="Basic and acidic residues" evidence="1">
    <location>
        <begin position="67"/>
        <end position="88"/>
    </location>
</feature>
<evidence type="ECO:0000313" key="4">
    <source>
        <dbReference type="Proteomes" id="UP001629156"/>
    </source>
</evidence>
<keyword evidence="4" id="KW-1185">Reference proteome</keyword>
<keyword evidence="2" id="KW-0732">Signal</keyword>
<evidence type="ECO:0000256" key="2">
    <source>
        <dbReference type="SAM" id="SignalP"/>
    </source>
</evidence>
<name>A0ABW8YRD9_9FLAO</name>
<feature type="region of interest" description="Disordered" evidence="1">
    <location>
        <begin position="18"/>
        <end position="98"/>
    </location>
</feature>
<reference evidence="3 4" key="1">
    <citation type="submission" date="2024-06" db="EMBL/GenBank/DDBJ databases">
        <authorList>
            <person name="Kaempfer P."/>
            <person name="Viver T."/>
        </authorList>
    </citation>
    <scope>NUCLEOTIDE SEQUENCE [LARGE SCALE GENOMIC DNA]</scope>
    <source>
        <strain evidence="3 4">ST-119</strain>
    </source>
</reference>
<dbReference type="EMBL" id="JBELPZ010000001">
    <property type="protein sequence ID" value="MFL9842856.1"/>
    <property type="molecule type" value="Genomic_DNA"/>
</dbReference>
<dbReference type="RefSeq" id="WP_408083083.1">
    <property type="nucleotide sequence ID" value="NZ_JBELPZ010000001.1"/>
</dbReference>
<organism evidence="3 4">
    <name type="scientific">Flavobacterium rhizosphaerae</name>
    <dbReference type="NCBI Taxonomy" id="3163298"/>
    <lineage>
        <taxon>Bacteria</taxon>
        <taxon>Pseudomonadati</taxon>
        <taxon>Bacteroidota</taxon>
        <taxon>Flavobacteriia</taxon>
        <taxon>Flavobacteriales</taxon>
        <taxon>Flavobacteriaceae</taxon>
        <taxon>Flavobacterium</taxon>
    </lineage>
</organism>
<feature type="chain" id="PRO_5047149861" evidence="2">
    <location>
        <begin position="19"/>
        <end position="98"/>
    </location>
</feature>
<comment type="caution">
    <text evidence="3">The sequence shown here is derived from an EMBL/GenBank/DDBJ whole genome shotgun (WGS) entry which is preliminary data.</text>
</comment>
<feature type="signal peptide" evidence="2">
    <location>
        <begin position="1"/>
        <end position="18"/>
    </location>
</feature>
<feature type="compositionally biased region" description="Basic and acidic residues" evidence="1">
    <location>
        <begin position="36"/>
        <end position="45"/>
    </location>
</feature>
<protein>
    <submittedName>
        <fullName evidence="3">Uncharacterized protein</fullName>
    </submittedName>
</protein>
<accession>A0ABW8YRD9</accession>
<evidence type="ECO:0000256" key="1">
    <source>
        <dbReference type="SAM" id="MobiDB-lite"/>
    </source>
</evidence>
<dbReference type="Proteomes" id="UP001629156">
    <property type="component" value="Unassembled WGS sequence"/>
</dbReference>